<dbReference type="GO" id="GO:0030313">
    <property type="term" value="C:cell envelope"/>
    <property type="evidence" value="ECO:0007669"/>
    <property type="project" value="UniProtKB-SubCell"/>
</dbReference>
<comment type="subcellular location">
    <subcellularLocation>
        <location evidence="1">Cell envelope</location>
    </subcellularLocation>
</comment>
<dbReference type="Gene3D" id="3.40.190.10">
    <property type="entry name" value="Periplasmic binding protein-like II"/>
    <property type="match status" value="2"/>
</dbReference>
<proteinExistence type="inferred from homology"/>
<feature type="domain" description="Solute-binding protein family 3/N-terminal" evidence="5">
    <location>
        <begin position="23"/>
        <end position="244"/>
    </location>
</feature>
<dbReference type="STRING" id="454.Lisr_0725"/>
<dbReference type="PROSITE" id="PS01039">
    <property type="entry name" value="SBP_BACTERIAL_3"/>
    <property type="match status" value="1"/>
</dbReference>
<organism evidence="6 7">
    <name type="scientific">Legionella israelensis</name>
    <dbReference type="NCBI Taxonomy" id="454"/>
    <lineage>
        <taxon>Bacteria</taxon>
        <taxon>Pseudomonadati</taxon>
        <taxon>Pseudomonadota</taxon>
        <taxon>Gammaproteobacteria</taxon>
        <taxon>Legionellales</taxon>
        <taxon>Legionellaceae</taxon>
        <taxon>Legionella</taxon>
    </lineage>
</organism>
<evidence type="ECO:0000256" key="1">
    <source>
        <dbReference type="ARBA" id="ARBA00004196"/>
    </source>
</evidence>
<reference evidence="6 7" key="1">
    <citation type="submission" date="2015-11" db="EMBL/GenBank/DDBJ databases">
        <title>Genomic analysis of 38 Legionella species identifies large and diverse effector repertoires.</title>
        <authorList>
            <person name="Burstein D."/>
            <person name="Amaro F."/>
            <person name="Zusman T."/>
            <person name="Lifshitz Z."/>
            <person name="Cohen O."/>
            <person name="Gilbert J.A."/>
            <person name="Pupko T."/>
            <person name="Shuman H.A."/>
            <person name="Segal G."/>
        </authorList>
    </citation>
    <scope>NUCLEOTIDE SEQUENCE [LARGE SCALE GENOMIC DNA]</scope>
    <source>
        <strain evidence="6 7">Bercovier 4</strain>
    </source>
</reference>
<accession>A0A0W0WDZ2</accession>
<dbReference type="InterPro" id="IPR018313">
    <property type="entry name" value="SBP_3_CS"/>
</dbReference>
<dbReference type="SMART" id="SM00062">
    <property type="entry name" value="PBPb"/>
    <property type="match status" value="1"/>
</dbReference>
<dbReference type="SUPFAM" id="SSF53850">
    <property type="entry name" value="Periplasmic binding protein-like II"/>
    <property type="match status" value="1"/>
</dbReference>
<dbReference type="EMBL" id="LNYH01000030">
    <property type="protein sequence ID" value="KTD30543.1"/>
    <property type="molecule type" value="Genomic_DNA"/>
</dbReference>
<evidence type="ECO:0000313" key="7">
    <source>
        <dbReference type="Proteomes" id="UP000054761"/>
    </source>
</evidence>
<comment type="similarity">
    <text evidence="2 4">Belongs to the bacterial solute-binding protein 3 family.</text>
</comment>
<evidence type="ECO:0000256" key="3">
    <source>
        <dbReference type="ARBA" id="ARBA00022729"/>
    </source>
</evidence>
<keyword evidence="3" id="KW-0732">Signal</keyword>
<dbReference type="OrthoDB" id="5650375at2"/>
<comment type="caution">
    <text evidence="6">The sequence shown here is derived from an EMBL/GenBank/DDBJ whole genome shotgun (WGS) entry which is preliminary data.</text>
</comment>
<dbReference type="PANTHER" id="PTHR35936">
    <property type="entry name" value="MEMBRANE-BOUND LYTIC MUREIN TRANSGLYCOSYLASE F"/>
    <property type="match status" value="1"/>
</dbReference>
<gene>
    <name evidence="6" type="ORF">Lisr_0725</name>
</gene>
<evidence type="ECO:0000259" key="5">
    <source>
        <dbReference type="SMART" id="SM00062"/>
    </source>
</evidence>
<dbReference type="InterPro" id="IPR001638">
    <property type="entry name" value="Solute-binding_3/MltF_N"/>
</dbReference>
<evidence type="ECO:0000313" key="6">
    <source>
        <dbReference type="EMBL" id="KTD30543.1"/>
    </source>
</evidence>
<evidence type="ECO:0000256" key="2">
    <source>
        <dbReference type="ARBA" id="ARBA00010333"/>
    </source>
</evidence>
<dbReference type="Proteomes" id="UP000054761">
    <property type="component" value="Unassembled WGS sequence"/>
</dbReference>
<dbReference type="Pfam" id="PF00497">
    <property type="entry name" value="SBP_bac_3"/>
    <property type="match status" value="1"/>
</dbReference>
<name>A0A0W0WDZ2_9GAMM</name>
<dbReference type="PANTHER" id="PTHR35936:SF19">
    <property type="entry name" value="AMINO-ACID-BINDING PROTEIN YXEM-RELATED"/>
    <property type="match status" value="1"/>
</dbReference>
<keyword evidence="7" id="KW-1185">Reference proteome</keyword>
<evidence type="ECO:0000256" key="4">
    <source>
        <dbReference type="RuleBase" id="RU003744"/>
    </source>
</evidence>
<dbReference type="AlphaFoldDB" id="A0A0W0WDZ2"/>
<protein>
    <submittedName>
        <fullName evidence="6">Arginine-binding periplasmic protein</fullName>
    </submittedName>
</protein>
<sequence length="244" mass="27275">MKGIGALFLGLFFWLNFTNGHAGIKVGTVMFYPPFVTSANQGFDIEFIQLLCQRLQQDCKFVSMDFYQLFTSLKSGEIDIAVGGITTFPSKRGYIFSLPYLLSQAVFLVNAGSDIKSINDLMGKKIGVMKEKDNGGGVFYDYLMKHYSGEFQIILYNNMEDQITALSEGSIDAAFTHGSTAIYWEQNGSGRFKMLNKPVPIGNGIGIMSVSSNQALINEFNEEIMKLEKTPEYVNLYMSYFGDE</sequence>
<dbReference type="PATRIC" id="fig|454.4.peg.780"/>
<dbReference type="RefSeq" id="WP_058501102.1">
    <property type="nucleotide sequence ID" value="NZ_CAAAJA010000059.1"/>
</dbReference>